<dbReference type="OrthoDB" id="1673781at2759"/>
<evidence type="ECO:0000313" key="1">
    <source>
        <dbReference type="EMBL" id="CAG8796610.1"/>
    </source>
</evidence>
<evidence type="ECO:0000313" key="2">
    <source>
        <dbReference type="Proteomes" id="UP000789405"/>
    </source>
</evidence>
<name>A0A9N9P2I2_9GLOM</name>
<reference evidence="1" key="1">
    <citation type="submission" date="2021-06" db="EMBL/GenBank/DDBJ databases">
        <authorList>
            <person name="Kallberg Y."/>
            <person name="Tangrot J."/>
            <person name="Rosling A."/>
        </authorList>
    </citation>
    <scope>NUCLEOTIDE SEQUENCE</scope>
    <source>
        <strain evidence="1">MA453B</strain>
    </source>
</reference>
<feature type="non-terminal residue" evidence="1">
    <location>
        <position position="82"/>
    </location>
</feature>
<dbReference type="SUPFAM" id="SSF47226">
    <property type="entry name" value="Histidine-containing phosphotransfer domain, HPT domain"/>
    <property type="match status" value="1"/>
</dbReference>
<dbReference type="AlphaFoldDB" id="A0A9N9P2I2"/>
<dbReference type="Gene3D" id="1.20.120.160">
    <property type="entry name" value="HPT domain"/>
    <property type="match status" value="1"/>
</dbReference>
<dbReference type="Proteomes" id="UP000789405">
    <property type="component" value="Unassembled WGS sequence"/>
</dbReference>
<keyword evidence="2" id="KW-1185">Reference proteome</keyword>
<gene>
    <name evidence="1" type="ORF">DERYTH_LOCUS22518</name>
</gene>
<proteinExistence type="predicted"/>
<sequence>AEEGGEDDFTTPSSDLLDHETFDQLLEMDDDDDHNFSKSIVWHYFEQAESTFSEMDQAFIHFNSKEINMLNESEIDETQESK</sequence>
<protein>
    <submittedName>
        <fullName evidence="1">18767_t:CDS:1</fullName>
    </submittedName>
</protein>
<comment type="caution">
    <text evidence="1">The sequence shown here is derived from an EMBL/GenBank/DDBJ whole genome shotgun (WGS) entry which is preliminary data.</text>
</comment>
<feature type="non-terminal residue" evidence="1">
    <location>
        <position position="1"/>
    </location>
</feature>
<dbReference type="EMBL" id="CAJVPY010031464">
    <property type="protein sequence ID" value="CAG8796610.1"/>
    <property type="molecule type" value="Genomic_DNA"/>
</dbReference>
<accession>A0A9N9P2I2</accession>
<dbReference type="GO" id="GO:0000160">
    <property type="term" value="P:phosphorelay signal transduction system"/>
    <property type="evidence" value="ECO:0007669"/>
    <property type="project" value="InterPro"/>
</dbReference>
<dbReference type="InterPro" id="IPR036641">
    <property type="entry name" value="HPT_dom_sf"/>
</dbReference>
<organism evidence="1 2">
    <name type="scientific">Dentiscutata erythropus</name>
    <dbReference type="NCBI Taxonomy" id="1348616"/>
    <lineage>
        <taxon>Eukaryota</taxon>
        <taxon>Fungi</taxon>
        <taxon>Fungi incertae sedis</taxon>
        <taxon>Mucoromycota</taxon>
        <taxon>Glomeromycotina</taxon>
        <taxon>Glomeromycetes</taxon>
        <taxon>Diversisporales</taxon>
        <taxon>Gigasporaceae</taxon>
        <taxon>Dentiscutata</taxon>
    </lineage>
</organism>